<dbReference type="PANTHER" id="PTHR42790">
    <property type="entry name" value="AMINOTRANSFERASE"/>
    <property type="match status" value="1"/>
</dbReference>
<dbReference type="Pfam" id="PF00155">
    <property type="entry name" value="Aminotran_1_2"/>
    <property type="match status" value="1"/>
</dbReference>
<evidence type="ECO:0000256" key="3">
    <source>
        <dbReference type="ARBA" id="ARBA00022679"/>
    </source>
</evidence>
<keyword evidence="7" id="KW-1185">Reference proteome</keyword>
<dbReference type="InterPro" id="IPR015424">
    <property type="entry name" value="PyrdxlP-dep_Trfase"/>
</dbReference>
<dbReference type="RefSeq" id="WP_260194681.1">
    <property type="nucleotide sequence ID" value="NZ_JAFFZE010000022.1"/>
</dbReference>
<feature type="domain" description="Aminotransferase class I/classII large" evidence="5">
    <location>
        <begin position="95"/>
        <end position="426"/>
    </location>
</feature>
<protein>
    <submittedName>
        <fullName evidence="6">PLP-dependent aminotransferase family protein</fullName>
    </submittedName>
</protein>
<accession>A0ABT2JH37</accession>
<name>A0ABT2JH37_9PSEU</name>
<dbReference type="EMBL" id="JAFFZE010000022">
    <property type="protein sequence ID" value="MCT2586819.1"/>
    <property type="molecule type" value="Genomic_DNA"/>
</dbReference>
<gene>
    <name evidence="6" type="ORF">JT362_27220</name>
</gene>
<dbReference type="InterPro" id="IPR015422">
    <property type="entry name" value="PyrdxlP-dep_Trfase_small"/>
</dbReference>
<organism evidence="6 7">
    <name type="scientific">Actinophytocola gossypii</name>
    <dbReference type="NCBI Taxonomy" id="2812003"/>
    <lineage>
        <taxon>Bacteria</taxon>
        <taxon>Bacillati</taxon>
        <taxon>Actinomycetota</taxon>
        <taxon>Actinomycetes</taxon>
        <taxon>Pseudonocardiales</taxon>
        <taxon>Pseudonocardiaceae</taxon>
    </lineage>
</organism>
<comment type="cofactor">
    <cofactor evidence="1">
        <name>pyridoxal 5'-phosphate</name>
        <dbReference type="ChEBI" id="CHEBI:597326"/>
    </cofactor>
</comment>
<dbReference type="InterPro" id="IPR015421">
    <property type="entry name" value="PyrdxlP-dep_Trfase_major"/>
</dbReference>
<dbReference type="SUPFAM" id="SSF53383">
    <property type="entry name" value="PLP-dependent transferases"/>
    <property type="match status" value="1"/>
</dbReference>
<keyword evidence="3" id="KW-0808">Transferase</keyword>
<dbReference type="PANTHER" id="PTHR42790:SF19">
    <property type="entry name" value="KYNURENINE_ALPHA-AMINOADIPATE AMINOTRANSFERASE, MITOCHONDRIAL"/>
    <property type="match status" value="1"/>
</dbReference>
<evidence type="ECO:0000256" key="2">
    <source>
        <dbReference type="ARBA" id="ARBA00022576"/>
    </source>
</evidence>
<keyword evidence="2 6" id="KW-0032">Aminotransferase</keyword>
<dbReference type="CDD" id="cd00609">
    <property type="entry name" value="AAT_like"/>
    <property type="match status" value="1"/>
</dbReference>
<dbReference type="Gene3D" id="3.90.1150.10">
    <property type="entry name" value="Aspartate Aminotransferase, domain 1"/>
    <property type="match status" value="1"/>
</dbReference>
<dbReference type="InterPro" id="IPR004839">
    <property type="entry name" value="Aminotransferase_I/II_large"/>
</dbReference>
<evidence type="ECO:0000256" key="1">
    <source>
        <dbReference type="ARBA" id="ARBA00001933"/>
    </source>
</evidence>
<dbReference type="InterPro" id="IPR050859">
    <property type="entry name" value="Class-I_PLP-dep_aminotransf"/>
</dbReference>
<evidence type="ECO:0000313" key="7">
    <source>
        <dbReference type="Proteomes" id="UP001156441"/>
    </source>
</evidence>
<dbReference type="GO" id="GO:0008483">
    <property type="term" value="F:transaminase activity"/>
    <property type="evidence" value="ECO:0007669"/>
    <property type="project" value="UniProtKB-KW"/>
</dbReference>
<evidence type="ECO:0000313" key="6">
    <source>
        <dbReference type="EMBL" id="MCT2586819.1"/>
    </source>
</evidence>
<evidence type="ECO:0000259" key="5">
    <source>
        <dbReference type="Pfam" id="PF00155"/>
    </source>
</evidence>
<dbReference type="Gene3D" id="3.40.640.10">
    <property type="entry name" value="Type I PLP-dependent aspartate aminotransferase-like (Major domain)"/>
    <property type="match status" value="1"/>
</dbReference>
<keyword evidence="4" id="KW-0663">Pyridoxal phosphate</keyword>
<proteinExistence type="predicted"/>
<comment type="caution">
    <text evidence="6">The sequence shown here is derived from an EMBL/GenBank/DDBJ whole genome shotgun (WGS) entry which is preliminary data.</text>
</comment>
<reference evidence="6 7" key="1">
    <citation type="submission" date="2021-02" db="EMBL/GenBank/DDBJ databases">
        <title>Actinophytocola xerophila sp. nov., isolated from soil of cotton cropping field.</title>
        <authorList>
            <person name="Huang R."/>
            <person name="Chen X."/>
            <person name="Ge X."/>
            <person name="Liu W."/>
        </authorList>
    </citation>
    <scope>NUCLEOTIDE SEQUENCE [LARGE SCALE GENOMIC DNA]</scope>
    <source>
        <strain evidence="6 7">S1-96</strain>
    </source>
</reference>
<evidence type="ECO:0000256" key="4">
    <source>
        <dbReference type="ARBA" id="ARBA00022898"/>
    </source>
</evidence>
<dbReference type="Proteomes" id="UP001156441">
    <property type="component" value="Unassembled WGS sequence"/>
</dbReference>
<sequence length="436" mass="47501">MTGGPAADLTIDRLHGSLDDPAFESMNLLNEVSADFPDAISFAAGRPHEGFFDLDEVAGHVERFRDHLRRRFGGDETLVRRTLLQYGRTKGIIHDLVARSLAVDEKIDVDPEAVVVTVGCQEALYVTLRALRRDERDVLVVPRPCYVGVTGAAGLVEMPLVPVTETSAGIDPDEVARVVLAAKAAGRRPRALYVVADFANPTGASLDREARERLLDLAAEHDFLILEDNPYGVFHDGTERPPTFKALDRDRRVVYLGSFAKTGVAGARVGYVVADQRVSDGAGGTALLADQLAKIKSMLTVNTSPLAQAVIGGKLLANDYSLRAANERERRVYQRNLRQVLDGLAARFPAGSEPRVGWNVPAGGFFVVLDLPFPAGDELLRDCARTHGVLWTPMHHFHGQAEPLSRIRLSFSSLTSEQIEVGLDRLAAFVHARCAT</sequence>